<sequence length="102" mass="11577">MRAALMWTINDLPAYGMASGWSTAGIMGALFVWRTHRHFVCSMEGRHAISIVTDNFCPTTIRRRNKRSFTKKSAGKKDCTAELTGDEIRRRVEQYGTAVENH</sequence>
<gene>
    <name evidence="2" type="ORF">Sradi_3178700</name>
</gene>
<protein>
    <submittedName>
        <fullName evidence="2">Uncharacterized protein</fullName>
    </submittedName>
</protein>
<reference evidence="2" key="2">
    <citation type="journal article" date="2024" name="Plant">
        <title>Genomic evolution and insights into agronomic trait innovations of Sesamum species.</title>
        <authorList>
            <person name="Miao H."/>
            <person name="Wang L."/>
            <person name="Qu L."/>
            <person name="Liu H."/>
            <person name="Sun Y."/>
            <person name="Le M."/>
            <person name="Wang Q."/>
            <person name="Wei S."/>
            <person name="Zheng Y."/>
            <person name="Lin W."/>
            <person name="Duan Y."/>
            <person name="Cao H."/>
            <person name="Xiong S."/>
            <person name="Wang X."/>
            <person name="Wei L."/>
            <person name="Li C."/>
            <person name="Ma Q."/>
            <person name="Ju M."/>
            <person name="Zhao R."/>
            <person name="Li G."/>
            <person name="Mu C."/>
            <person name="Tian Q."/>
            <person name="Mei H."/>
            <person name="Zhang T."/>
            <person name="Gao T."/>
            <person name="Zhang H."/>
        </authorList>
    </citation>
    <scope>NUCLEOTIDE SEQUENCE</scope>
    <source>
        <strain evidence="2">G02</strain>
    </source>
</reference>
<dbReference type="InterPro" id="IPR004242">
    <property type="entry name" value="Transposase_21"/>
</dbReference>
<accession>A0AAW2REN8</accession>
<keyword evidence="1" id="KW-0812">Transmembrane</keyword>
<keyword evidence="1" id="KW-1133">Transmembrane helix</keyword>
<dbReference type="Pfam" id="PF02992">
    <property type="entry name" value="Transposase_21"/>
    <property type="match status" value="1"/>
</dbReference>
<dbReference type="EMBL" id="JACGWJ010000013">
    <property type="protein sequence ID" value="KAL0378732.1"/>
    <property type="molecule type" value="Genomic_DNA"/>
</dbReference>
<keyword evidence="1" id="KW-0472">Membrane</keyword>
<comment type="caution">
    <text evidence="2">The sequence shown here is derived from an EMBL/GenBank/DDBJ whole genome shotgun (WGS) entry which is preliminary data.</text>
</comment>
<organism evidence="2">
    <name type="scientific">Sesamum radiatum</name>
    <name type="common">Black benniseed</name>
    <dbReference type="NCBI Taxonomy" id="300843"/>
    <lineage>
        <taxon>Eukaryota</taxon>
        <taxon>Viridiplantae</taxon>
        <taxon>Streptophyta</taxon>
        <taxon>Embryophyta</taxon>
        <taxon>Tracheophyta</taxon>
        <taxon>Spermatophyta</taxon>
        <taxon>Magnoliopsida</taxon>
        <taxon>eudicotyledons</taxon>
        <taxon>Gunneridae</taxon>
        <taxon>Pentapetalae</taxon>
        <taxon>asterids</taxon>
        <taxon>lamiids</taxon>
        <taxon>Lamiales</taxon>
        <taxon>Pedaliaceae</taxon>
        <taxon>Sesamum</taxon>
    </lineage>
</organism>
<reference evidence="2" key="1">
    <citation type="submission" date="2020-06" db="EMBL/GenBank/DDBJ databases">
        <authorList>
            <person name="Li T."/>
            <person name="Hu X."/>
            <person name="Zhang T."/>
            <person name="Song X."/>
            <person name="Zhang H."/>
            <person name="Dai N."/>
            <person name="Sheng W."/>
            <person name="Hou X."/>
            <person name="Wei L."/>
        </authorList>
    </citation>
    <scope>NUCLEOTIDE SEQUENCE</scope>
    <source>
        <strain evidence="2">G02</strain>
        <tissue evidence="2">Leaf</tissue>
    </source>
</reference>
<proteinExistence type="predicted"/>
<name>A0AAW2REN8_SESRA</name>
<feature type="transmembrane region" description="Helical" evidence="1">
    <location>
        <begin position="12"/>
        <end position="33"/>
    </location>
</feature>
<dbReference type="AlphaFoldDB" id="A0AAW2REN8"/>
<evidence type="ECO:0000256" key="1">
    <source>
        <dbReference type="SAM" id="Phobius"/>
    </source>
</evidence>
<evidence type="ECO:0000313" key="2">
    <source>
        <dbReference type="EMBL" id="KAL0378732.1"/>
    </source>
</evidence>